<proteinExistence type="predicted"/>
<organism evidence="2 3">
    <name type="scientific">Paramecium sonneborni</name>
    <dbReference type="NCBI Taxonomy" id="65129"/>
    <lineage>
        <taxon>Eukaryota</taxon>
        <taxon>Sar</taxon>
        <taxon>Alveolata</taxon>
        <taxon>Ciliophora</taxon>
        <taxon>Intramacronucleata</taxon>
        <taxon>Oligohymenophorea</taxon>
        <taxon>Peniculida</taxon>
        <taxon>Parameciidae</taxon>
        <taxon>Paramecium</taxon>
    </lineage>
</organism>
<dbReference type="GO" id="GO:0031267">
    <property type="term" value="F:small GTPase binding"/>
    <property type="evidence" value="ECO:0007669"/>
    <property type="project" value="TreeGrafter"/>
</dbReference>
<dbReference type="PANTHER" id="PTHR47219:SF9">
    <property type="entry name" value="GTPASE ACTIVATING PROTEIN AND CENTROSOME-ASSOCIATED, ISOFORM B"/>
    <property type="match status" value="1"/>
</dbReference>
<dbReference type="Pfam" id="PF00566">
    <property type="entry name" value="RabGAP-TBC"/>
    <property type="match status" value="1"/>
</dbReference>
<dbReference type="PANTHER" id="PTHR47219">
    <property type="entry name" value="RAB GTPASE-ACTIVATING PROTEIN 1-LIKE"/>
    <property type="match status" value="1"/>
</dbReference>
<dbReference type="Proteomes" id="UP000692954">
    <property type="component" value="Unassembled WGS sequence"/>
</dbReference>
<evidence type="ECO:0000313" key="3">
    <source>
        <dbReference type="Proteomes" id="UP000692954"/>
    </source>
</evidence>
<sequence>MGNNNVCLAEIPVNRIHHTQPKTKTKWNREDLKSGSCIQTLIDKENNPDFFTLYECGQALPQYRNKLAQSKWSEAVNNNLSMINDSQQTIDSLIVKPEFKELVLLGPPKQLRWLSWLNLLTKTQPNIPYEKYLENPPTDISNIIKDIDRTLVDYALFKHKSCGQEQLKRILWAISNALPSMGYCQGMNFICAVLLIVSGCDEHQVFQAFMQMLINEQHLLCFAFTNEMPLHFYLTKLIHYQIKKKFPKLNLSDISDSFWLSKMILSLFTYVFKMEDCIRCWDYLIVRGMIRGIPELILAYIDLNYSQLSKFQEEDFAFNFKGPETTTIQFNVGELIYLAKSNHSLDRSTISNVAKKMRDKNNPSQLLDLLQHYSNQQIYKKHVSFYIKTIFEFY</sequence>
<evidence type="ECO:0000313" key="2">
    <source>
        <dbReference type="EMBL" id="CAD8121427.1"/>
    </source>
</evidence>
<accession>A0A8S1R272</accession>
<dbReference type="GO" id="GO:0005096">
    <property type="term" value="F:GTPase activator activity"/>
    <property type="evidence" value="ECO:0007669"/>
    <property type="project" value="TreeGrafter"/>
</dbReference>
<evidence type="ECO:0000259" key="1">
    <source>
        <dbReference type="PROSITE" id="PS50086"/>
    </source>
</evidence>
<dbReference type="InterPro" id="IPR050302">
    <property type="entry name" value="Rab_GAP_TBC_domain"/>
</dbReference>
<comment type="caution">
    <text evidence="2">The sequence shown here is derived from an EMBL/GenBank/DDBJ whole genome shotgun (WGS) entry which is preliminary data.</text>
</comment>
<dbReference type="FunFam" id="1.10.472.80:FF:000078">
    <property type="entry name" value="Uncharacterized protein"/>
    <property type="match status" value="1"/>
</dbReference>
<feature type="domain" description="Rab-GAP TBC" evidence="1">
    <location>
        <begin position="106"/>
        <end position="288"/>
    </location>
</feature>
<gene>
    <name evidence="2" type="ORF">PSON_ATCC_30995.1.T1320078</name>
</gene>
<name>A0A8S1R272_9CILI</name>
<reference evidence="2" key="1">
    <citation type="submission" date="2021-01" db="EMBL/GenBank/DDBJ databases">
        <authorList>
            <consortium name="Genoscope - CEA"/>
            <person name="William W."/>
        </authorList>
    </citation>
    <scope>NUCLEOTIDE SEQUENCE</scope>
</reference>
<dbReference type="FunFam" id="1.10.8.270:FF:000033">
    <property type="entry name" value="GTPase-activating protein, putative"/>
    <property type="match status" value="1"/>
</dbReference>
<dbReference type="InterPro" id="IPR000195">
    <property type="entry name" value="Rab-GAP-TBC_dom"/>
</dbReference>
<keyword evidence="3" id="KW-1185">Reference proteome</keyword>
<protein>
    <recommendedName>
        <fullName evidence="1">Rab-GAP TBC domain-containing protein</fullName>
    </recommendedName>
</protein>
<dbReference type="EMBL" id="CAJJDN010000132">
    <property type="protein sequence ID" value="CAD8121427.1"/>
    <property type="molecule type" value="Genomic_DNA"/>
</dbReference>
<dbReference type="PROSITE" id="PS50086">
    <property type="entry name" value="TBC_RABGAP"/>
    <property type="match status" value="1"/>
</dbReference>
<dbReference type="AlphaFoldDB" id="A0A8S1R272"/>
<dbReference type="OrthoDB" id="159449at2759"/>
<dbReference type="SMART" id="SM00164">
    <property type="entry name" value="TBC"/>
    <property type="match status" value="1"/>
</dbReference>